<keyword evidence="2" id="KW-0560">Oxidoreductase</keyword>
<evidence type="ECO:0000256" key="2">
    <source>
        <dbReference type="ARBA" id="ARBA00023002"/>
    </source>
</evidence>
<dbReference type="InterPro" id="IPR036291">
    <property type="entry name" value="NAD(P)-bd_dom_sf"/>
</dbReference>
<evidence type="ECO:0008006" key="6">
    <source>
        <dbReference type="Google" id="ProtNLM"/>
    </source>
</evidence>
<proteinExistence type="inferred from homology"/>
<protein>
    <recommendedName>
        <fullName evidence="6">SDR family oxidoreductase</fullName>
    </recommendedName>
</protein>
<dbReference type="InterPro" id="IPR002347">
    <property type="entry name" value="SDR_fam"/>
</dbReference>
<dbReference type="PANTHER" id="PTHR42901">
    <property type="entry name" value="ALCOHOL DEHYDROGENASE"/>
    <property type="match status" value="1"/>
</dbReference>
<evidence type="ECO:0000313" key="4">
    <source>
        <dbReference type="EMBL" id="MBB3964026.1"/>
    </source>
</evidence>
<accession>A0A7W6CX57</accession>
<dbReference type="RefSeq" id="WP_183899671.1">
    <property type="nucleotide sequence ID" value="NZ_JACIDW010000003.1"/>
</dbReference>
<evidence type="ECO:0000313" key="5">
    <source>
        <dbReference type="Proteomes" id="UP000582090"/>
    </source>
</evidence>
<dbReference type="Gene3D" id="3.40.50.720">
    <property type="entry name" value="NAD(P)-binding Rossmann-like Domain"/>
    <property type="match status" value="1"/>
</dbReference>
<evidence type="ECO:0000256" key="3">
    <source>
        <dbReference type="RuleBase" id="RU000363"/>
    </source>
</evidence>
<dbReference type="PIRSF" id="PIRSF000126">
    <property type="entry name" value="11-beta-HSD1"/>
    <property type="match status" value="1"/>
</dbReference>
<comment type="caution">
    <text evidence="4">The sequence shown here is derived from an EMBL/GenBank/DDBJ whole genome shotgun (WGS) entry which is preliminary data.</text>
</comment>
<dbReference type="EMBL" id="JACIDW010000003">
    <property type="protein sequence ID" value="MBB3964026.1"/>
    <property type="molecule type" value="Genomic_DNA"/>
</dbReference>
<dbReference type="AlphaFoldDB" id="A0A7W6CX57"/>
<gene>
    <name evidence="4" type="ORF">GGQ67_001665</name>
</gene>
<keyword evidence="5" id="KW-1185">Reference proteome</keyword>
<dbReference type="SUPFAM" id="SSF51735">
    <property type="entry name" value="NAD(P)-binding Rossmann-fold domains"/>
    <property type="match status" value="1"/>
</dbReference>
<dbReference type="Proteomes" id="UP000582090">
    <property type="component" value="Unassembled WGS sequence"/>
</dbReference>
<dbReference type="PRINTS" id="PR00081">
    <property type="entry name" value="GDHRDH"/>
</dbReference>
<evidence type="ECO:0000256" key="1">
    <source>
        <dbReference type="ARBA" id="ARBA00006484"/>
    </source>
</evidence>
<dbReference type="InterPro" id="IPR020904">
    <property type="entry name" value="Sc_DH/Rdtase_CS"/>
</dbReference>
<dbReference type="PRINTS" id="PR00080">
    <property type="entry name" value="SDRFAMILY"/>
</dbReference>
<dbReference type="GO" id="GO:0016491">
    <property type="term" value="F:oxidoreductase activity"/>
    <property type="evidence" value="ECO:0007669"/>
    <property type="project" value="UniProtKB-KW"/>
</dbReference>
<sequence>MSTASLGTALVTGASSGIGATYADRLAKRGYDLVLVARDATRLQALADRLAEETGVKVSVLPADLTDRADVRNVEKRLREDTAISLLVNNAGIGPKGKLVDDDIDYLETMIELNVVAANRLAIAAAQAFAGRGRGAIVNIASVVAYIPERFNGTYSATKAFVLNLTQAIHSEVAEKGVRVQAVMPGLTRTEIFERVGRSFDDLPPSMVMDVNDMVDAALSGFDQGELITIPSLPDRGDLDAATAARFALGPNLSRDKPAARYGVVNAG</sequence>
<reference evidence="4 5" key="1">
    <citation type="submission" date="2020-08" db="EMBL/GenBank/DDBJ databases">
        <title>Genomic Encyclopedia of Type Strains, Phase IV (KMG-IV): sequencing the most valuable type-strain genomes for metagenomic binning, comparative biology and taxonomic classification.</title>
        <authorList>
            <person name="Goeker M."/>
        </authorList>
    </citation>
    <scope>NUCLEOTIDE SEQUENCE [LARGE SCALE GENOMIC DNA]</scope>
    <source>
        <strain evidence="4 5">DSM 26575</strain>
    </source>
</reference>
<name>A0A7W6CX57_9HYPH</name>
<dbReference type="PANTHER" id="PTHR42901:SF1">
    <property type="entry name" value="ALCOHOL DEHYDROGENASE"/>
    <property type="match status" value="1"/>
</dbReference>
<dbReference type="CDD" id="cd05233">
    <property type="entry name" value="SDR_c"/>
    <property type="match status" value="1"/>
</dbReference>
<comment type="similarity">
    <text evidence="1 3">Belongs to the short-chain dehydrogenases/reductases (SDR) family.</text>
</comment>
<dbReference type="Pfam" id="PF00106">
    <property type="entry name" value="adh_short"/>
    <property type="match status" value="1"/>
</dbReference>
<dbReference type="PROSITE" id="PS00061">
    <property type="entry name" value="ADH_SHORT"/>
    <property type="match status" value="1"/>
</dbReference>
<organism evidence="4 5">
    <name type="scientific">Rhizobium metallidurans</name>
    <dbReference type="NCBI Taxonomy" id="1265931"/>
    <lineage>
        <taxon>Bacteria</taxon>
        <taxon>Pseudomonadati</taxon>
        <taxon>Pseudomonadota</taxon>
        <taxon>Alphaproteobacteria</taxon>
        <taxon>Hyphomicrobiales</taxon>
        <taxon>Rhizobiaceae</taxon>
        <taxon>Rhizobium/Agrobacterium group</taxon>
        <taxon>Rhizobium</taxon>
    </lineage>
</organism>